<accession>A0A1H3DHK0</accession>
<proteinExistence type="predicted"/>
<evidence type="ECO:0000256" key="1">
    <source>
        <dbReference type="SAM" id="Phobius"/>
    </source>
</evidence>
<feature type="transmembrane region" description="Helical" evidence="1">
    <location>
        <begin position="45"/>
        <end position="65"/>
    </location>
</feature>
<dbReference type="AlphaFoldDB" id="A0A1H3DHK0"/>
<keyword evidence="1" id="KW-1133">Transmembrane helix</keyword>
<dbReference type="InterPro" id="IPR017259">
    <property type="entry name" value="UCP037672"/>
</dbReference>
<keyword evidence="1" id="KW-0472">Membrane</keyword>
<name>A0A1H3DHK0_9EURY</name>
<feature type="transmembrane region" description="Helical" evidence="1">
    <location>
        <begin position="6"/>
        <end position="33"/>
    </location>
</feature>
<keyword evidence="3" id="KW-1185">Reference proteome</keyword>
<reference evidence="3" key="1">
    <citation type="submission" date="2016-10" db="EMBL/GenBank/DDBJ databases">
        <authorList>
            <person name="Varghese N."/>
            <person name="Submissions S."/>
        </authorList>
    </citation>
    <scope>NUCLEOTIDE SEQUENCE [LARGE SCALE GENOMIC DNA]</scope>
    <source>
        <strain evidence="3">DC30,IBRC 10041,KCTC 4046</strain>
    </source>
</reference>
<dbReference type="OrthoDB" id="201708at2157"/>
<protein>
    <recommendedName>
        <fullName evidence="4">DUF3784 domain-containing protein</fullName>
    </recommendedName>
</protein>
<evidence type="ECO:0000313" key="3">
    <source>
        <dbReference type="Proteomes" id="UP000199079"/>
    </source>
</evidence>
<evidence type="ECO:0008006" key="4">
    <source>
        <dbReference type="Google" id="ProtNLM"/>
    </source>
</evidence>
<evidence type="ECO:0000313" key="2">
    <source>
        <dbReference type="EMBL" id="SDX65608.1"/>
    </source>
</evidence>
<keyword evidence="1" id="KW-0812">Transmembrane</keyword>
<dbReference type="Proteomes" id="UP000199079">
    <property type="component" value="Unassembled WGS sequence"/>
</dbReference>
<dbReference type="RefSeq" id="WP_092730123.1">
    <property type="nucleotide sequence ID" value="NZ_FNPC01000001.1"/>
</dbReference>
<organism evidence="2 3">
    <name type="scientific">Halopenitus persicus</name>
    <dbReference type="NCBI Taxonomy" id="1048396"/>
    <lineage>
        <taxon>Archaea</taxon>
        <taxon>Methanobacteriati</taxon>
        <taxon>Methanobacteriota</taxon>
        <taxon>Stenosarchaea group</taxon>
        <taxon>Halobacteria</taxon>
        <taxon>Halobacteriales</taxon>
        <taxon>Haloferacaceae</taxon>
        <taxon>Halopenitus</taxon>
    </lineage>
</organism>
<gene>
    <name evidence="2" type="ORF">SAMN05216564_1015</name>
</gene>
<sequence>MTEPAVTVIAAGVFVGILGVLIKYVGVMGLIAGYDPERVTDEEELADFIGTNALYVAVLTVSVGVLELRSSTANGEWYWLVFVIAVVAVAFRMIRGARRFESTSGQNNPN</sequence>
<dbReference type="Pfam" id="PF12650">
    <property type="entry name" value="DUF3784"/>
    <property type="match status" value="1"/>
</dbReference>
<dbReference type="EMBL" id="FNPC01000001">
    <property type="protein sequence ID" value="SDX65608.1"/>
    <property type="molecule type" value="Genomic_DNA"/>
</dbReference>
<feature type="transmembrane region" description="Helical" evidence="1">
    <location>
        <begin position="77"/>
        <end position="94"/>
    </location>
</feature>